<dbReference type="Proteomes" id="UP000236754">
    <property type="component" value="Unassembled WGS sequence"/>
</dbReference>
<dbReference type="EMBL" id="FNVU01000016">
    <property type="protein sequence ID" value="SEG85343.1"/>
    <property type="molecule type" value="Genomic_DNA"/>
</dbReference>
<keyword evidence="2" id="KW-1185">Reference proteome</keyword>
<evidence type="ECO:0000313" key="1">
    <source>
        <dbReference type="EMBL" id="SEG85343.1"/>
    </source>
</evidence>
<dbReference type="AlphaFoldDB" id="A0A1H6DKK7"/>
<evidence type="ECO:0000313" key="2">
    <source>
        <dbReference type="Proteomes" id="UP000236754"/>
    </source>
</evidence>
<evidence type="ECO:0008006" key="3">
    <source>
        <dbReference type="Google" id="ProtNLM"/>
    </source>
</evidence>
<dbReference type="RefSeq" id="WP_200823446.1">
    <property type="nucleotide sequence ID" value="NZ_FNVU01000016.1"/>
</dbReference>
<organism evidence="1 2">
    <name type="scientific">Actinacidiphila yanglinensis</name>
    <dbReference type="NCBI Taxonomy" id="310779"/>
    <lineage>
        <taxon>Bacteria</taxon>
        <taxon>Bacillati</taxon>
        <taxon>Actinomycetota</taxon>
        <taxon>Actinomycetes</taxon>
        <taxon>Kitasatosporales</taxon>
        <taxon>Streptomycetaceae</taxon>
        <taxon>Actinacidiphila</taxon>
    </lineage>
</organism>
<protein>
    <recommendedName>
        <fullName evidence="3">CGNR zinc finger domain-containing protein</fullName>
    </recommendedName>
</protein>
<proteinExistence type="predicted"/>
<sequence>MAAYVDPRFRPTLWPGTAIPAPPLRRRIKDVRIKGDWILWTPVLDEERPLVPLPEDFYLRELMELSPDDIEGAAEMFQTYGSLFNADHSDLYVDAEDDYENLHAVPEAGGDEQPYPFGVHHDVVRIYLQTAQEAITTWLACQVEGGLEELVQPEITEENLTSIQVQNPHREPPWPPSLEDLRTLLIQDRTHTLETVLNRALSPFSIGVGDLADRHPTVYSVAFLQLYNHLAEGASVRRCANENCGRQFVRQRGRAEYGQHRTSGIKYCSRECARAQAQRELRRRRKLQPDPTR</sequence>
<name>A0A1H6DKK7_9ACTN</name>
<reference evidence="1 2" key="1">
    <citation type="submission" date="2016-10" db="EMBL/GenBank/DDBJ databases">
        <authorList>
            <person name="de Groot N.N."/>
        </authorList>
    </citation>
    <scope>NUCLEOTIDE SEQUENCE [LARGE SCALE GENOMIC DNA]</scope>
    <source>
        <strain evidence="1 2">CGMCC 4.2023</strain>
    </source>
</reference>
<gene>
    <name evidence="1" type="ORF">SAMN05216223_11643</name>
</gene>
<accession>A0A1H6DKK7</accession>